<feature type="compositionally biased region" description="Acidic residues" evidence="5">
    <location>
        <begin position="187"/>
        <end position="199"/>
    </location>
</feature>
<accession>A0ABD1TSJ0</accession>
<dbReference type="InterPro" id="IPR001683">
    <property type="entry name" value="PX_dom"/>
</dbReference>
<evidence type="ECO:0000313" key="7">
    <source>
        <dbReference type="EMBL" id="KAL2515691.1"/>
    </source>
</evidence>
<evidence type="ECO:0000256" key="1">
    <source>
        <dbReference type="ARBA" id="ARBA00022723"/>
    </source>
</evidence>
<evidence type="ECO:0000259" key="6">
    <source>
        <dbReference type="PROSITE" id="PS50195"/>
    </source>
</evidence>
<dbReference type="Pfam" id="PF00787">
    <property type="entry name" value="PX"/>
    <property type="match status" value="1"/>
</dbReference>
<name>A0ABD1TSJ0_9LAMI</name>
<dbReference type="InterPro" id="IPR025258">
    <property type="entry name" value="RH_dom"/>
</dbReference>
<feature type="region of interest" description="Disordered" evidence="5">
    <location>
        <begin position="179"/>
        <end position="205"/>
    </location>
</feature>
<dbReference type="CDD" id="cd06093">
    <property type="entry name" value="PX_domain"/>
    <property type="match status" value="1"/>
</dbReference>
<dbReference type="SMART" id="SM01175">
    <property type="entry name" value="DUF4206"/>
    <property type="match status" value="1"/>
</dbReference>
<sequence length="1072" mass="119174">MINGEGTGEKLSPVLNSPCDPPHDRGSDGEDVLSQYSSCDGESEFERYCSANSAMGTPSLCGSSFQDSDFGSLKSFKLGDDVSSFKNFGPKRVLSGFRESESPSGSKRGNEFSSVEKINGLLNLGGSAEGFAASDVDLMRKLDLDGNWGNEGVNENSNVGNSEGDTRVLDDFRGIEGGTECHRDVEEGNDEGEGLEYEGEDRKSLDEDEALSRYEHSEGEDSMFGCYSDDERKIDSYSQKNVQFQAEGPRKNEYQFVMNSSVAFGSDDWDDFVQESGDRNLASMVWHEFQGGKQPSIEREIDSIKFPPVIFAEQKNETRSIPVVHNQVQGATELADTNTNNFSTDLTTHMKLDAGQPVDDVEGVLSSNLGSGVDGVSEYLESLSILNIFERNQDPLTKESPVNEGSEIGGAELEMKHQDTSTGDVTGIHDGIVSRNMDLEKTNLELNPPLESGSNQHCLISREYEEVRKIEFLEDNNPVSSSSLADDCMSGMKRNSAFSFNRFEDHFAPVRTKDLELNDFYDEFVNDMEEILLDSGESPRSRFTQGTRVYQSQLPRPLRDGGSAASTSGTDDAYHLFHQPLRIDGIEVVGARQEKGDVSLTERLVGVKEYTVYRIRVWSGEDHWEVERRYRDFNALYRRLKKQFADQGWRIPSPWSSVEGESRKIFGNSSPGVVADRSILIQECLRSILQPKFPSSFLSALISFLSPSEFVPGSPASDTRAPHSPLPNRGSHLENVSTLGKTISLVVQIRPYKSMKQILDAQHYTCAGCHKNFDDGRTRVQEFVHALGWGKPRLCEYSGQLFCSSCHNNDAAVLPARVLHFWDFTQYPVSQLAKSYLDSIYDQPMLCVSAVNPFLFPKVPALQHVANTRKRVIAMLPYVRCPFRGSIYKGLRSRRYLLESNDFFSLKDLIDLSKGVFSALPVMVETVFRKIQEHITEQCLVCYDAGIPCSARLACNDPSSLIFPFQEGDIEKCKFCESVFHKNCFRKIPTCPCGACLNPQEVKQSTAERIHGMVSEANINSDLLRSKAESSSGLLAGLFSKLVPQKSHGLTLQRPEGVDNVILMGSLPNTSL</sequence>
<evidence type="ECO:0000256" key="4">
    <source>
        <dbReference type="ARBA" id="ARBA00022833"/>
    </source>
</evidence>
<keyword evidence="4" id="KW-0862">Zinc</keyword>
<feature type="region of interest" description="Disordered" evidence="5">
    <location>
        <begin position="1"/>
        <end position="36"/>
    </location>
</feature>
<dbReference type="EMBL" id="JBFOLJ010000008">
    <property type="protein sequence ID" value="KAL2515691.1"/>
    <property type="molecule type" value="Genomic_DNA"/>
</dbReference>
<evidence type="ECO:0000313" key="8">
    <source>
        <dbReference type="Proteomes" id="UP001604277"/>
    </source>
</evidence>
<dbReference type="GO" id="GO:0008270">
    <property type="term" value="F:zinc ion binding"/>
    <property type="evidence" value="ECO:0007669"/>
    <property type="project" value="UniProtKB-KW"/>
</dbReference>
<dbReference type="GO" id="GO:0005768">
    <property type="term" value="C:endosome"/>
    <property type="evidence" value="ECO:0007669"/>
    <property type="project" value="UniProtKB-ARBA"/>
</dbReference>
<protein>
    <submittedName>
        <fullName evidence="7">Phox (PX) domain-containing protein</fullName>
    </submittedName>
</protein>
<dbReference type="InterPro" id="IPR036871">
    <property type="entry name" value="PX_dom_sf"/>
</dbReference>
<dbReference type="PANTHER" id="PTHR12326:SF3">
    <property type="entry name" value="DIFFERENTIALLY EXPRESSED IN FDCP 8 HOMOLOG"/>
    <property type="match status" value="1"/>
</dbReference>
<dbReference type="PROSITE" id="PS50195">
    <property type="entry name" value="PX"/>
    <property type="match status" value="1"/>
</dbReference>
<feature type="domain" description="PX" evidence="6">
    <location>
        <begin position="591"/>
        <end position="712"/>
    </location>
</feature>
<reference evidence="8" key="1">
    <citation type="submission" date="2024-07" db="EMBL/GenBank/DDBJ databases">
        <title>Two chromosome-level genome assemblies of Korean endemic species Abeliophyllum distichum and Forsythia ovata (Oleaceae).</title>
        <authorList>
            <person name="Jang H."/>
        </authorList>
    </citation>
    <scope>NUCLEOTIDE SEQUENCE [LARGE SCALE GENOMIC DNA]</scope>
</reference>
<evidence type="ECO:0000256" key="2">
    <source>
        <dbReference type="ARBA" id="ARBA00022737"/>
    </source>
</evidence>
<keyword evidence="3" id="KW-0863">Zinc-finger</keyword>
<dbReference type="InterPro" id="IPR051366">
    <property type="entry name" value="DEF8"/>
</dbReference>
<dbReference type="Pfam" id="PF13901">
    <property type="entry name" value="RH_dom"/>
    <property type="match status" value="1"/>
</dbReference>
<dbReference type="AlphaFoldDB" id="A0ABD1TSJ0"/>
<keyword evidence="1" id="KW-0479">Metal-binding</keyword>
<evidence type="ECO:0000256" key="3">
    <source>
        <dbReference type="ARBA" id="ARBA00022771"/>
    </source>
</evidence>
<organism evidence="7 8">
    <name type="scientific">Forsythia ovata</name>
    <dbReference type="NCBI Taxonomy" id="205694"/>
    <lineage>
        <taxon>Eukaryota</taxon>
        <taxon>Viridiplantae</taxon>
        <taxon>Streptophyta</taxon>
        <taxon>Embryophyta</taxon>
        <taxon>Tracheophyta</taxon>
        <taxon>Spermatophyta</taxon>
        <taxon>Magnoliopsida</taxon>
        <taxon>eudicotyledons</taxon>
        <taxon>Gunneridae</taxon>
        <taxon>Pentapetalae</taxon>
        <taxon>asterids</taxon>
        <taxon>lamiids</taxon>
        <taxon>Lamiales</taxon>
        <taxon>Oleaceae</taxon>
        <taxon>Forsythieae</taxon>
        <taxon>Forsythia</taxon>
    </lineage>
</organism>
<dbReference type="PANTHER" id="PTHR12326">
    <property type="entry name" value="PLECKSTRIN HOMOLOGY DOMAIN CONTAINING PROTEIN"/>
    <property type="match status" value="1"/>
</dbReference>
<evidence type="ECO:0000256" key="5">
    <source>
        <dbReference type="SAM" id="MobiDB-lite"/>
    </source>
</evidence>
<dbReference type="SMART" id="SM00312">
    <property type="entry name" value="PX"/>
    <property type="match status" value="1"/>
</dbReference>
<dbReference type="Proteomes" id="UP001604277">
    <property type="component" value="Unassembled WGS sequence"/>
</dbReference>
<proteinExistence type="predicted"/>
<comment type="caution">
    <text evidence="7">The sequence shown here is derived from an EMBL/GenBank/DDBJ whole genome shotgun (WGS) entry which is preliminary data.</text>
</comment>
<dbReference type="SUPFAM" id="SSF64268">
    <property type="entry name" value="PX domain"/>
    <property type="match status" value="1"/>
</dbReference>
<keyword evidence="8" id="KW-1185">Reference proteome</keyword>
<dbReference type="Gene3D" id="3.30.1520.10">
    <property type="entry name" value="Phox-like domain"/>
    <property type="match status" value="1"/>
</dbReference>
<dbReference type="GO" id="GO:0016020">
    <property type="term" value="C:membrane"/>
    <property type="evidence" value="ECO:0007669"/>
    <property type="project" value="UniProtKB-ARBA"/>
</dbReference>
<gene>
    <name evidence="7" type="ORF">Fot_29662</name>
</gene>
<keyword evidence="2" id="KW-0677">Repeat</keyword>